<dbReference type="PATRIC" id="fig|1121877.4.peg.1749"/>
<dbReference type="GeneID" id="78372756"/>
<comment type="catalytic activity">
    <reaction evidence="7 8">
        <text>UDP-N-acetyl-alpha-D-muramoyl-L-alanine + D-glutamate + ATP = UDP-N-acetyl-alpha-D-muramoyl-L-alanyl-D-glutamate + ADP + phosphate + H(+)</text>
        <dbReference type="Rhea" id="RHEA:16429"/>
        <dbReference type="ChEBI" id="CHEBI:15378"/>
        <dbReference type="ChEBI" id="CHEBI:29986"/>
        <dbReference type="ChEBI" id="CHEBI:30616"/>
        <dbReference type="ChEBI" id="CHEBI:43474"/>
        <dbReference type="ChEBI" id="CHEBI:83898"/>
        <dbReference type="ChEBI" id="CHEBI:83900"/>
        <dbReference type="ChEBI" id="CHEBI:456216"/>
        <dbReference type="EC" id="6.3.2.9"/>
    </reaction>
</comment>
<dbReference type="GO" id="GO:0005524">
    <property type="term" value="F:ATP binding"/>
    <property type="evidence" value="ECO:0007669"/>
    <property type="project" value="UniProtKB-UniRule"/>
</dbReference>
<dbReference type="Gene3D" id="3.40.1190.10">
    <property type="entry name" value="Mur-like, catalytic domain"/>
    <property type="match status" value="1"/>
</dbReference>
<dbReference type="Gene3D" id="3.90.190.20">
    <property type="entry name" value="Mur ligase, C-terminal domain"/>
    <property type="match status" value="1"/>
</dbReference>
<dbReference type="Pfam" id="PF08245">
    <property type="entry name" value="Mur_ligase_M"/>
    <property type="match status" value="1"/>
</dbReference>
<accession>A0A0D8FU34</accession>
<keyword evidence="13" id="KW-1185">Reference proteome</keyword>
<comment type="pathway">
    <text evidence="2 7 8">Cell wall biogenesis; peptidoglycan biosynthesis.</text>
</comment>
<keyword evidence="3 7" id="KW-0963">Cytoplasm</keyword>
<dbReference type="GO" id="GO:0008764">
    <property type="term" value="F:UDP-N-acetylmuramoylalanine-D-glutamate ligase activity"/>
    <property type="evidence" value="ECO:0007669"/>
    <property type="project" value="UniProtKB-UniRule"/>
</dbReference>
<dbReference type="PANTHER" id="PTHR43692:SF1">
    <property type="entry name" value="UDP-N-ACETYLMURAMOYLALANINE--D-GLUTAMATE LIGASE"/>
    <property type="match status" value="1"/>
</dbReference>
<keyword evidence="7 8" id="KW-0133">Cell shape</keyword>
<evidence type="ECO:0000256" key="9">
    <source>
        <dbReference type="SAM" id="MobiDB-lite"/>
    </source>
</evidence>
<dbReference type="GO" id="GO:0071555">
    <property type="term" value="P:cell wall organization"/>
    <property type="evidence" value="ECO:0007669"/>
    <property type="project" value="UniProtKB-KW"/>
</dbReference>
<dbReference type="GO" id="GO:0005737">
    <property type="term" value="C:cytoplasm"/>
    <property type="evidence" value="ECO:0007669"/>
    <property type="project" value="UniProtKB-SubCell"/>
</dbReference>
<feature type="domain" description="Mur ligase C-terminal" evidence="10">
    <location>
        <begin position="295"/>
        <end position="402"/>
    </location>
</feature>
<dbReference type="InterPro" id="IPR004101">
    <property type="entry name" value="Mur_ligase_C"/>
</dbReference>
<keyword evidence="4 7" id="KW-0436">Ligase</keyword>
<dbReference type="HAMAP" id="MF_00639">
    <property type="entry name" value="MurD"/>
    <property type="match status" value="1"/>
</dbReference>
<name>A0A0D8FU34_9ACTN</name>
<proteinExistence type="inferred from homology"/>
<evidence type="ECO:0000259" key="10">
    <source>
        <dbReference type="Pfam" id="PF02875"/>
    </source>
</evidence>
<feature type="compositionally biased region" description="Basic and acidic residues" evidence="9">
    <location>
        <begin position="448"/>
        <end position="458"/>
    </location>
</feature>
<dbReference type="Proteomes" id="UP000032336">
    <property type="component" value="Unassembled WGS sequence"/>
</dbReference>
<evidence type="ECO:0000256" key="5">
    <source>
        <dbReference type="ARBA" id="ARBA00022741"/>
    </source>
</evidence>
<evidence type="ECO:0000256" key="1">
    <source>
        <dbReference type="ARBA" id="ARBA00004496"/>
    </source>
</evidence>
<dbReference type="EC" id="6.3.2.9" evidence="7 8"/>
<dbReference type="Gene3D" id="3.40.50.720">
    <property type="entry name" value="NAD(P)-binding Rossmann-like Domain"/>
    <property type="match status" value="1"/>
</dbReference>
<feature type="binding site" evidence="7">
    <location>
        <begin position="107"/>
        <end position="113"/>
    </location>
    <ligand>
        <name>ATP</name>
        <dbReference type="ChEBI" id="CHEBI:30616"/>
    </ligand>
</feature>
<dbReference type="GO" id="GO:0008360">
    <property type="term" value="P:regulation of cell shape"/>
    <property type="evidence" value="ECO:0007669"/>
    <property type="project" value="UniProtKB-KW"/>
</dbReference>
<keyword evidence="5 7" id="KW-0547">Nucleotide-binding</keyword>
<dbReference type="InterPro" id="IPR005762">
    <property type="entry name" value="MurD"/>
</dbReference>
<comment type="function">
    <text evidence="7 8">Cell wall formation. Catalyzes the addition of glutamate to the nucleotide precursor UDP-N-acetylmuramoyl-L-alanine (UMA).</text>
</comment>
<comment type="similarity">
    <text evidence="7">Belongs to the MurCDEF family.</text>
</comment>
<dbReference type="RefSeq" id="WP_052565999.1">
    <property type="nucleotide sequence ID" value="NZ_JQKF01000014.1"/>
</dbReference>
<dbReference type="InterPro" id="IPR013221">
    <property type="entry name" value="Mur_ligase_cen"/>
</dbReference>
<keyword evidence="6 7" id="KW-0067">ATP-binding</keyword>
<dbReference type="PANTHER" id="PTHR43692">
    <property type="entry name" value="UDP-N-ACETYLMURAMOYLALANINE--D-GLUTAMATE LIGASE"/>
    <property type="match status" value="1"/>
</dbReference>
<dbReference type="InterPro" id="IPR036615">
    <property type="entry name" value="Mur_ligase_C_dom_sf"/>
</dbReference>
<reference evidence="12 13" key="1">
    <citation type="submission" date="2015-01" db="EMBL/GenBank/DDBJ databases">
        <title>Draft genome of the acidophilic iron oxidizer Ferrimicrobium acidiphilum strain T23.</title>
        <authorList>
            <person name="Poehlein A."/>
            <person name="Eisen S."/>
            <person name="Schloemann M."/>
            <person name="Johnson B.D."/>
            <person name="Daniel R."/>
            <person name="Muehling M."/>
        </authorList>
    </citation>
    <scope>NUCLEOTIDE SEQUENCE [LARGE SCALE GENOMIC DNA]</scope>
    <source>
        <strain evidence="12 13">T23</strain>
    </source>
</reference>
<dbReference type="SUPFAM" id="SSF51984">
    <property type="entry name" value="MurCD N-terminal domain"/>
    <property type="match status" value="1"/>
</dbReference>
<evidence type="ECO:0000313" key="12">
    <source>
        <dbReference type="EMBL" id="KJE76646.1"/>
    </source>
</evidence>
<comment type="subcellular location">
    <subcellularLocation>
        <location evidence="1 7 8">Cytoplasm</location>
    </subcellularLocation>
</comment>
<evidence type="ECO:0000313" key="13">
    <source>
        <dbReference type="Proteomes" id="UP000032336"/>
    </source>
</evidence>
<keyword evidence="7 8" id="KW-0961">Cell wall biogenesis/degradation</keyword>
<dbReference type="AlphaFoldDB" id="A0A0D8FU34"/>
<dbReference type="UniPathway" id="UPA00219"/>
<protein>
    <recommendedName>
        <fullName evidence="7 8">UDP-N-acetylmuramoylalanine--D-glutamate ligase</fullName>
        <ecNumber evidence="7 8">6.3.2.9</ecNumber>
    </recommendedName>
    <alternativeName>
        <fullName evidence="7">D-glutamic acid-adding enzyme</fullName>
    </alternativeName>
    <alternativeName>
        <fullName evidence="7">UDP-N-acetylmuramoyl-L-alanyl-D-glutamate synthetase</fullName>
    </alternativeName>
</protein>
<evidence type="ECO:0000256" key="8">
    <source>
        <dbReference type="RuleBase" id="RU003664"/>
    </source>
</evidence>
<dbReference type="GO" id="GO:0009252">
    <property type="term" value="P:peptidoglycan biosynthetic process"/>
    <property type="evidence" value="ECO:0007669"/>
    <property type="project" value="UniProtKB-UniRule"/>
</dbReference>
<gene>
    <name evidence="7 12" type="primary">murD</name>
    <name evidence="12" type="ORF">FEAC_15750</name>
</gene>
<keyword evidence="7 8" id="KW-0132">Cell division</keyword>
<dbReference type="OrthoDB" id="9809796at2"/>
<dbReference type="SUPFAM" id="SSF53623">
    <property type="entry name" value="MurD-like peptide ligases, catalytic domain"/>
    <property type="match status" value="1"/>
</dbReference>
<evidence type="ECO:0000256" key="7">
    <source>
        <dbReference type="HAMAP-Rule" id="MF_00639"/>
    </source>
</evidence>
<sequence length="467" mass="49193">MNLFGARVLIVGMGVSGHGVAEALRSCGVRLSLAEDVEELRLEAIQSAYFESTGTIAELIDSPWDLVVVSPGISPLRLGREPQAGSVIGELELGWLLADAPVSAITGTNGKTTVATLTSLMLGETAVLCGNAGVSFAAVAQSSASRYVVEASSFQLTWAPTFSPASATWTNFTPDHLDWHGSLGEYRRAKAKLFAQLAPGSTAILNADDPVVLSTPLPEGVRRVTFSIEGEADYMLRNGSLLGPCEVELMPVASLGRSGPIAVANALAAWATADVAGVELDRVRATLVEFTGLEHRQEQVGEINGIVYVNDSKATTPVAAAAGIMSFDHVILIAGGRGKGLSFEPMAAVANRVRCVVAIGECGPEVAALFRSHNVPVKLANSMREAVALASAEARSGDVVLLGPGAASFDWYRSYAHRGSDFKALVRERLAGAAHQTREGSTDVSSAQDHESDTGREQRSRRRREGQ</sequence>
<keyword evidence="7 8" id="KW-0573">Peptidoglycan synthesis</keyword>
<dbReference type="InterPro" id="IPR036565">
    <property type="entry name" value="Mur-like_cat_sf"/>
</dbReference>
<evidence type="ECO:0000256" key="6">
    <source>
        <dbReference type="ARBA" id="ARBA00022840"/>
    </source>
</evidence>
<evidence type="ECO:0000256" key="4">
    <source>
        <dbReference type="ARBA" id="ARBA00022598"/>
    </source>
</evidence>
<dbReference type="Pfam" id="PF02875">
    <property type="entry name" value="Mur_ligase_C"/>
    <property type="match status" value="1"/>
</dbReference>
<evidence type="ECO:0000259" key="11">
    <source>
        <dbReference type="Pfam" id="PF08245"/>
    </source>
</evidence>
<dbReference type="EMBL" id="JXUW01000013">
    <property type="protein sequence ID" value="KJE76646.1"/>
    <property type="molecule type" value="Genomic_DNA"/>
</dbReference>
<comment type="caution">
    <text evidence="12">The sequence shown here is derived from an EMBL/GenBank/DDBJ whole genome shotgun (WGS) entry which is preliminary data.</text>
</comment>
<dbReference type="STRING" id="1121877.FEAC_15750"/>
<dbReference type="SUPFAM" id="SSF53244">
    <property type="entry name" value="MurD-like peptide ligases, peptide-binding domain"/>
    <property type="match status" value="1"/>
</dbReference>
<feature type="region of interest" description="Disordered" evidence="9">
    <location>
        <begin position="433"/>
        <end position="467"/>
    </location>
</feature>
<evidence type="ECO:0000256" key="3">
    <source>
        <dbReference type="ARBA" id="ARBA00022490"/>
    </source>
</evidence>
<dbReference type="GO" id="GO:0051301">
    <property type="term" value="P:cell division"/>
    <property type="evidence" value="ECO:0007669"/>
    <property type="project" value="UniProtKB-KW"/>
</dbReference>
<feature type="domain" description="Mur ligase central" evidence="11">
    <location>
        <begin position="105"/>
        <end position="272"/>
    </location>
</feature>
<dbReference type="eggNOG" id="COG0771">
    <property type="taxonomic scope" value="Bacteria"/>
</dbReference>
<organism evidence="12 13">
    <name type="scientific">Ferrimicrobium acidiphilum DSM 19497</name>
    <dbReference type="NCBI Taxonomy" id="1121877"/>
    <lineage>
        <taxon>Bacteria</taxon>
        <taxon>Bacillati</taxon>
        <taxon>Actinomycetota</taxon>
        <taxon>Acidimicrobiia</taxon>
        <taxon>Acidimicrobiales</taxon>
        <taxon>Acidimicrobiaceae</taxon>
        <taxon>Ferrimicrobium</taxon>
    </lineage>
</organism>
<evidence type="ECO:0000256" key="2">
    <source>
        <dbReference type="ARBA" id="ARBA00004752"/>
    </source>
</evidence>
<dbReference type="NCBIfam" id="TIGR01087">
    <property type="entry name" value="murD"/>
    <property type="match status" value="1"/>
</dbReference>
<keyword evidence="7 8" id="KW-0131">Cell cycle</keyword>